<comment type="subcellular location">
    <subcellularLocation>
        <location evidence="1">Cell envelope</location>
    </subcellularLocation>
</comment>
<keyword evidence="9" id="KW-1185">Reference proteome</keyword>
<evidence type="ECO:0000259" key="7">
    <source>
        <dbReference type="SMART" id="SM00079"/>
    </source>
</evidence>
<dbReference type="SUPFAM" id="SSF53850">
    <property type="entry name" value="Periplasmic binding protein-like II"/>
    <property type="match status" value="1"/>
</dbReference>
<dbReference type="SMART" id="SM00062">
    <property type="entry name" value="PBPb"/>
    <property type="match status" value="1"/>
</dbReference>
<evidence type="ECO:0000256" key="1">
    <source>
        <dbReference type="ARBA" id="ARBA00004196"/>
    </source>
</evidence>
<organism evidence="8 9">
    <name type="scientific">Falsarthrobacter nasiphocae</name>
    <dbReference type="NCBI Taxonomy" id="189863"/>
    <lineage>
        <taxon>Bacteria</taxon>
        <taxon>Bacillati</taxon>
        <taxon>Actinomycetota</taxon>
        <taxon>Actinomycetes</taxon>
        <taxon>Micrococcales</taxon>
        <taxon>Micrococcaceae</taxon>
        <taxon>Falsarthrobacter</taxon>
    </lineage>
</organism>
<dbReference type="InterPro" id="IPR018313">
    <property type="entry name" value="SBP_3_CS"/>
</dbReference>
<dbReference type="PANTHER" id="PTHR35936">
    <property type="entry name" value="MEMBRANE-BOUND LYTIC MUREIN TRANSGLYCOSYLASE F"/>
    <property type="match status" value="1"/>
</dbReference>
<dbReference type="AlphaFoldDB" id="A0AAE4C6R8"/>
<comment type="similarity">
    <text evidence="2 4">Belongs to the bacterial solute-binding protein 3 family.</text>
</comment>
<feature type="domain" description="Solute-binding protein family 3/N-terminal" evidence="6">
    <location>
        <begin position="41"/>
        <end position="260"/>
    </location>
</feature>
<dbReference type="GO" id="GO:0030313">
    <property type="term" value="C:cell envelope"/>
    <property type="evidence" value="ECO:0007669"/>
    <property type="project" value="UniProtKB-SubCell"/>
</dbReference>
<dbReference type="GO" id="GO:0015276">
    <property type="term" value="F:ligand-gated monoatomic ion channel activity"/>
    <property type="evidence" value="ECO:0007669"/>
    <property type="project" value="InterPro"/>
</dbReference>
<name>A0AAE4C6R8_9MICC</name>
<evidence type="ECO:0000256" key="4">
    <source>
        <dbReference type="RuleBase" id="RU003744"/>
    </source>
</evidence>
<evidence type="ECO:0000313" key="8">
    <source>
        <dbReference type="EMBL" id="MDR6891729.1"/>
    </source>
</evidence>
<protein>
    <submittedName>
        <fullName evidence="8">Cystine transport system substrate-binding protein</fullName>
    </submittedName>
</protein>
<proteinExistence type="inferred from homology"/>
<evidence type="ECO:0000313" key="9">
    <source>
        <dbReference type="Proteomes" id="UP001247307"/>
    </source>
</evidence>
<evidence type="ECO:0000256" key="5">
    <source>
        <dbReference type="SAM" id="SignalP"/>
    </source>
</evidence>
<dbReference type="Pfam" id="PF00497">
    <property type="entry name" value="SBP_bac_3"/>
    <property type="match status" value="1"/>
</dbReference>
<feature type="domain" description="Ionotropic glutamate receptor C-terminal" evidence="7">
    <location>
        <begin position="41"/>
        <end position="259"/>
    </location>
</feature>
<evidence type="ECO:0000256" key="3">
    <source>
        <dbReference type="ARBA" id="ARBA00022729"/>
    </source>
</evidence>
<reference evidence="8" key="1">
    <citation type="submission" date="2023-07" db="EMBL/GenBank/DDBJ databases">
        <title>Sequencing the genomes of 1000 actinobacteria strains.</title>
        <authorList>
            <person name="Klenk H.-P."/>
        </authorList>
    </citation>
    <scope>NUCLEOTIDE SEQUENCE</scope>
    <source>
        <strain evidence="8">DSM 13988</strain>
    </source>
</reference>
<accession>A0AAE4C6R8</accession>
<sequence length="265" mass="28479">MNRRQFSALGLASAATLLLAACSGGSESSSTSLDSVKKAGTIKVGTEGTYKPFTFHAQAGAPLSGYDVDVMNAVAEKIGVKTEYQETQWDAIFAGIDAKRFDIIANQVGINPEREAKYLFSKPYSHSRGVVVAKADSSIRSFEDLKGKKVAQSATSNFGKEAREKGAVITPVEGWAQSVELVRQGRVEATINDKLTVLDYLKANPNSGVKIVAEDSSESSSAFLFRKDSTELRDAVDKALAELEKDGTLKKLSEKYFGTDVSKSS</sequence>
<dbReference type="GO" id="GO:0016020">
    <property type="term" value="C:membrane"/>
    <property type="evidence" value="ECO:0007669"/>
    <property type="project" value="InterPro"/>
</dbReference>
<gene>
    <name evidence="8" type="ORF">J2S35_000669</name>
</gene>
<dbReference type="CDD" id="cd13711">
    <property type="entry name" value="PBP2_Ngo0372_TcyA"/>
    <property type="match status" value="1"/>
</dbReference>
<dbReference type="PROSITE" id="PS51257">
    <property type="entry name" value="PROKAR_LIPOPROTEIN"/>
    <property type="match status" value="1"/>
</dbReference>
<comment type="caution">
    <text evidence="8">The sequence shown here is derived from an EMBL/GenBank/DDBJ whole genome shotgun (WGS) entry which is preliminary data.</text>
</comment>
<dbReference type="InterPro" id="IPR001638">
    <property type="entry name" value="Solute-binding_3/MltF_N"/>
</dbReference>
<feature type="signal peptide" evidence="5">
    <location>
        <begin position="1"/>
        <end position="20"/>
    </location>
</feature>
<dbReference type="PROSITE" id="PS01039">
    <property type="entry name" value="SBP_BACTERIAL_3"/>
    <property type="match status" value="1"/>
</dbReference>
<keyword evidence="3 5" id="KW-0732">Signal</keyword>
<dbReference type="RefSeq" id="WP_309849824.1">
    <property type="nucleotide sequence ID" value="NZ_BAAAIU010000045.1"/>
</dbReference>
<evidence type="ECO:0000259" key="6">
    <source>
        <dbReference type="SMART" id="SM00062"/>
    </source>
</evidence>
<dbReference type="EMBL" id="JAVDUI010000001">
    <property type="protein sequence ID" value="MDR6891729.1"/>
    <property type="molecule type" value="Genomic_DNA"/>
</dbReference>
<dbReference type="Proteomes" id="UP001247307">
    <property type="component" value="Unassembled WGS sequence"/>
</dbReference>
<dbReference type="InterPro" id="IPR001320">
    <property type="entry name" value="Iontro_rcpt_C"/>
</dbReference>
<feature type="chain" id="PRO_5042264565" evidence="5">
    <location>
        <begin position="21"/>
        <end position="265"/>
    </location>
</feature>
<evidence type="ECO:0000256" key="2">
    <source>
        <dbReference type="ARBA" id="ARBA00010333"/>
    </source>
</evidence>
<dbReference type="Gene3D" id="3.40.190.10">
    <property type="entry name" value="Periplasmic binding protein-like II"/>
    <property type="match status" value="2"/>
</dbReference>
<dbReference type="SMART" id="SM00079">
    <property type="entry name" value="PBPe"/>
    <property type="match status" value="1"/>
</dbReference>
<dbReference type="PANTHER" id="PTHR35936:SF35">
    <property type="entry name" value="L-CYSTINE-BINDING PROTEIN TCYJ"/>
    <property type="match status" value="1"/>
</dbReference>